<comment type="caution">
    <text evidence="1">The sequence shown here is derived from an EMBL/GenBank/DDBJ whole genome shotgun (WGS) entry which is preliminary data.</text>
</comment>
<dbReference type="EMBL" id="NIVX01000071">
    <property type="protein sequence ID" value="OWQ74294.1"/>
    <property type="molecule type" value="Genomic_DNA"/>
</dbReference>
<organism evidence="1 2">
    <name type="scientific">Stenotrophomonas maltophilia</name>
    <name type="common">Pseudomonas maltophilia</name>
    <name type="synonym">Xanthomonas maltophilia</name>
    <dbReference type="NCBI Taxonomy" id="40324"/>
    <lineage>
        <taxon>Bacteria</taxon>
        <taxon>Pseudomonadati</taxon>
        <taxon>Pseudomonadota</taxon>
        <taxon>Gammaproteobacteria</taxon>
        <taxon>Lysobacterales</taxon>
        <taxon>Lysobacteraceae</taxon>
        <taxon>Stenotrophomonas</taxon>
        <taxon>Stenotrophomonas maltophilia group</taxon>
    </lineage>
</organism>
<evidence type="ECO:0000313" key="2">
    <source>
        <dbReference type="Proteomes" id="UP000197090"/>
    </source>
</evidence>
<dbReference type="AlphaFoldDB" id="A0A246I6E2"/>
<name>A0A246I6E2_STEMA</name>
<dbReference type="Proteomes" id="UP000197090">
    <property type="component" value="Unassembled WGS sequence"/>
</dbReference>
<protein>
    <submittedName>
        <fullName evidence="1">Uncharacterized protein</fullName>
    </submittedName>
</protein>
<proteinExistence type="predicted"/>
<accession>A0A246I6E2</accession>
<gene>
    <name evidence="1" type="ORF">CEE63_10960</name>
</gene>
<sequence>MTKTTRAAAKSSTSISDRNIWIPPVPALSDVGTSEGRRPRSAGPFVFGARCSGAAATASTHAWIYPRPVISRSTPCVDGALPIASRKKQGRAVPRLPAPCSPTVRLYRPLFQFRSRAPAAPATVGAIGLSAKILPTLGLISTGAGWRRRPSPEWR</sequence>
<evidence type="ECO:0000313" key="1">
    <source>
        <dbReference type="EMBL" id="OWQ74294.1"/>
    </source>
</evidence>
<reference evidence="1 2" key="1">
    <citation type="submission" date="2017-06" db="EMBL/GenBank/DDBJ databases">
        <authorList>
            <person name="Kim H.J."/>
            <person name="Triplett B.A."/>
        </authorList>
    </citation>
    <scope>NUCLEOTIDE SEQUENCE [LARGE SCALE GENOMIC DNA]</scope>
    <source>
        <strain evidence="1 2">594</strain>
    </source>
</reference>